<dbReference type="PROSITE" id="PS51257">
    <property type="entry name" value="PROKAR_LIPOPROTEIN"/>
    <property type="match status" value="1"/>
</dbReference>
<evidence type="ECO:0000256" key="1">
    <source>
        <dbReference type="ARBA" id="ARBA00005695"/>
    </source>
</evidence>
<keyword evidence="8" id="KW-1185">Reference proteome</keyword>
<sequence>MQKRTHARWVMLAWVGILALLLAACQQPPATATPAPEQATPAAEEQAAPEATPAQAAEEAAPEPATSRTGAWVDQVIFTNVEQADAAVAQLQAGDLDIYAYTISDPALFERVQGDANLAYSTSFGSYTELTFNPAEFNDGRLNPFSNPKIREAMNWLIDRDYIVQEIYGGLAVAKFLPITSAFPDYARYVDKVRELEARYAYNPDRANEVITTEMEAMGAELVDGVWQYNGEPLNLIFVIRTEDERRIIGDYVANQLESVGFQVDRQYKNRTEASALWIQTDPAEGQWHIYTGGWITTAVDRDQGDNFSFFYTPRGLGVSLWQAYTPTEEFDQVSLRLENNDFSTMEERAELFRRAMELALQDSVRVWITDATSFTPRVANLSVAYDLAGGVAGSSLWPYTLRFEGQEGGTVRWAQPGVLIEPWNPIAGSNWIYDTTVQRATGEFGVNSDPYTGLARPNRIERAEVLAKEGLPMDKTLDWVDLQFVDEIPVPEDAWVDWDAAEQRFITAAEKFPEGTTANTKVTVYYPPDLYDTVQWQDGSPFSIADVVLGMIMGFDRGKEESAIFDESAKPSLDSFLSHFKGVRIVSTDPLIIETYDDAYSLDAENNVTTWWPYYAQGQASWHALAMGILAEQNQELAFSQDKADSLEVEWMSYVAGPSLEILKKYLDQASAEGYIPYASVLGDYVSADEVATRYQNLASFYEEYGHFWVGTGPFILETVSPVESSLSLARNPNYPDPATKWAGFGEPKIAEAEVDGPGQVVAGTEAVFDVYVTFQGEPYAADEISAVKYLVFDATGNLVATGDAEMVADGEYMVTLSADDTGQMEPGAAKIEVAVSPLAVSVPTFADLEFVVVAP</sequence>
<dbReference type="Gene3D" id="3.10.105.10">
    <property type="entry name" value="Dipeptide-binding Protein, Domain 3"/>
    <property type="match status" value="1"/>
</dbReference>
<evidence type="ECO:0000256" key="4">
    <source>
        <dbReference type="SAM" id="MobiDB-lite"/>
    </source>
</evidence>
<feature type="signal peptide" evidence="5">
    <location>
        <begin position="1"/>
        <end position="32"/>
    </location>
</feature>
<gene>
    <name evidence="7" type="ORF">FKZ61_23020</name>
</gene>
<dbReference type="PANTHER" id="PTHR30290:SF9">
    <property type="entry name" value="OLIGOPEPTIDE-BINDING PROTEIN APPA"/>
    <property type="match status" value="1"/>
</dbReference>
<feature type="domain" description="Solute-binding protein family 5" evidence="6">
    <location>
        <begin position="71"/>
        <end position="303"/>
    </location>
</feature>
<feature type="chain" id="PRO_5022198888" evidence="5">
    <location>
        <begin position="33"/>
        <end position="857"/>
    </location>
</feature>
<evidence type="ECO:0000256" key="2">
    <source>
        <dbReference type="ARBA" id="ARBA00022448"/>
    </source>
</evidence>
<comment type="caution">
    <text evidence="7">The sequence shown here is derived from an EMBL/GenBank/DDBJ whole genome shotgun (WGS) entry which is preliminary data.</text>
</comment>
<dbReference type="GO" id="GO:0015833">
    <property type="term" value="P:peptide transport"/>
    <property type="evidence" value="ECO:0007669"/>
    <property type="project" value="TreeGrafter"/>
</dbReference>
<dbReference type="EMBL" id="VIGC01000053">
    <property type="protein sequence ID" value="TQE93076.1"/>
    <property type="molecule type" value="Genomic_DNA"/>
</dbReference>
<feature type="compositionally biased region" description="Low complexity" evidence="4">
    <location>
        <begin position="30"/>
        <end position="66"/>
    </location>
</feature>
<dbReference type="Pfam" id="PF00496">
    <property type="entry name" value="SBP_bac_5"/>
    <property type="match status" value="1"/>
</dbReference>
<dbReference type="InterPro" id="IPR000914">
    <property type="entry name" value="SBP_5_dom"/>
</dbReference>
<evidence type="ECO:0000313" key="7">
    <source>
        <dbReference type="EMBL" id="TQE93076.1"/>
    </source>
</evidence>
<dbReference type="Proteomes" id="UP000317371">
    <property type="component" value="Unassembled WGS sequence"/>
</dbReference>
<comment type="similarity">
    <text evidence="1">Belongs to the bacterial solute-binding protein 5 family.</text>
</comment>
<keyword evidence="3 5" id="KW-0732">Signal</keyword>
<proteinExistence type="inferred from homology"/>
<feature type="region of interest" description="Disordered" evidence="4">
    <location>
        <begin position="30"/>
        <end position="68"/>
    </location>
</feature>
<reference evidence="7 8" key="1">
    <citation type="submission" date="2019-06" db="EMBL/GenBank/DDBJ databases">
        <title>Genome sequence of Litorilinea aerophila BAA-2444.</title>
        <authorList>
            <person name="Maclea K.S."/>
            <person name="Maurais E.G."/>
            <person name="Iannazzi L.C."/>
        </authorList>
    </citation>
    <scope>NUCLEOTIDE SEQUENCE [LARGE SCALE GENOMIC DNA]</scope>
    <source>
        <strain evidence="7 8">ATCC BAA-2444</strain>
    </source>
</reference>
<dbReference type="GO" id="GO:1904680">
    <property type="term" value="F:peptide transmembrane transporter activity"/>
    <property type="evidence" value="ECO:0007669"/>
    <property type="project" value="TreeGrafter"/>
</dbReference>
<dbReference type="RefSeq" id="WP_141612533.1">
    <property type="nucleotide sequence ID" value="NZ_VIGC02000053.1"/>
</dbReference>
<evidence type="ECO:0000256" key="5">
    <source>
        <dbReference type="SAM" id="SignalP"/>
    </source>
</evidence>
<dbReference type="AlphaFoldDB" id="A0A540V8H2"/>
<name>A0A540V8H2_9CHLR</name>
<dbReference type="PANTHER" id="PTHR30290">
    <property type="entry name" value="PERIPLASMIC BINDING COMPONENT OF ABC TRANSPORTER"/>
    <property type="match status" value="1"/>
</dbReference>
<organism evidence="7 8">
    <name type="scientific">Litorilinea aerophila</name>
    <dbReference type="NCBI Taxonomy" id="1204385"/>
    <lineage>
        <taxon>Bacteria</taxon>
        <taxon>Bacillati</taxon>
        <taxon>Chloroflexota</taxon>
        <taxon>Caldilineae</taxon>
        <taxon>Caldilineales</taxon>
        <taxon>Caldilineaceae</taxon>
        <taxon>Litorilinea</taxon>
    </lineage>
</organism>
<dbReference type="InParanoid" id="A0A540V8H2"/>
<keyword evidence="2" id="KW-0813">Transport</keyword>
<evidence type="ECO:0000259" key="6">
    <source>
        <dbReference type="Pfam" id="PF00496"/>
    </source>
</evidence>
<dbReference type="OrthoDB" id="48849at2"/>
<protein>
    <submittedName>
        <fullName evidence="7">ABC transporter substrate-binding protein</fullName>
    </submittedName>
</protein>
<dbReference type="Gene3D" id="3.40.190.10">
    <property type="entry name" value="Periplasmic binding protein-like II"/>
    <property type="match status" value="2"/>
</dbReference>
<dbReference type="SUPFAM" id="SSF53850">
    <property type="entry name" value="Periplasmic binding protein-like II"/>
    <property type="match status" value="2"/>
</dbReference>
<dbReference type="InterPro" id="IPR039424">
    <property type="entry name" value="SBP_5"/>
</dbReference>
<evidence type="ECO:0000256" key="3">
    <source>
        <dbReference type="ARBA" id="ARBA00022729"/>
    </source>
</evidence>
<evidence type="ECO:0000313" key="8">
    <source>
        <dbReference type="Proteomes" id="UP000317371"/>
    </source>
</evidence>
<accession>A0A540V8H2</accession>